<dbReference type="Proteomes" id="UP000030745">
    <property type="component" value="Unassembled WGS sequence"/>
</dbReference>
<keyword evidence="3" id="KW-0813">Transport</keyword>
<evidence type="ECO:0000256" key="5">
    <source>
        <dbReference type="ARBA" id="ARBA00022741"/>
    </source>
</evidence>
<dbReference type="FunFam" id="3.40.50.300:FF:000528">
    <property type="entry name" value="ABC transporter G family member 31"/>
    <property type="match status" value="1"/>
</dbReference>
<dbReference type="InterPro" id="IPR043926">
    <property type="entry name" value="ABCG_dom"/>
</dbReference>
<evidence type="ECO:0000256" key="3">
    <source>
        <dbReference type="ARBA" id="ARBA00022448"/>
    </source>
</evidence>
<accession>A0A067CBL5</accession>
<dbReference type="OrthoDB" id="66620at2759"/>
<keyword evidence="4 9" id="KW-0812">Transmembrane</keyword>
<evidence type="ECO:0000313" key="12">
    <source>
        <dbReference type="Proteomes" id="UP000030745"/>
    </source>
</evidence>
<dbReference type="GO" id="GO:0016020">
    <property type="term" value="C:membrane"/>
    <property type="evidence" value="ECO:0007669"/>
    <property type="project" value="UniProtKB-SubCell"/>
</dbReference>
<dbReference type="EMBL" id="KK583214">
    <property type="protein sequence ID" value="KDO27893.1"/>
    <property type="molecule type" value="Genomic_DNA"/>
</dbReference>
<dbReference type="Pfam" id="PF01061">
    <property type="entry name" value="ABC2_membrane"/>
    <property type="match status" value="2"/>
</dbReference>
<evidence type="ECO:0000256" key="9">
    <source>
        <dbReference type="SAM" id="Phobius"/>
    </source>
</evidence>
<evidence type="ECO:0000256" key="4">
    <source>
        <dbReference type="ARBA" id="ARBA00022692"/>
    </source>
</evidence>
<gene>
    <name evidence="11" type="ORF">SPRG_07166</name>
</gene>
<dbReference type="Pfam" id="PF00005">
    <property type="entry name" value="ABC_tran"/>
    <property type="match status" value="2"/>
</dbReference>
<evidence type="ECO:0000256" key="6">
    <source>
        <dbReference type="ARBA" id="ARBA00022840"/>
    </source>
</evidence>
<keyword evidence="5" id="KW-0547">Nucleotide-binding</keyword>
<feature type="domain" description="ABC transporter" evidence="10">
    <location>
        <begin position="56"/>
        <end position="318"/>
    </location>
</feature>
<feature type="transmembrane region" description="Helical" evidence="9">
    <location>
        <begin position="1116"/>
        <end position="1144"/>
    </location>
</feature>
<dbReference type="Pfam" id="PF19055">
    <property type="entry name" value="ABC2_membrane_7"/>
    <property type="match status" value="2"/>
</dbReference>
<dbReference type="CDD" id="cd03232">
    <property type="entry name" value="ABCG_PDR_domain2"/>
    <property type="match status" value="1"/>
</dbReference>
<dbReference type="PROSITE" id="PS50893">
    <property type="entry name" value="ABC_TRANSPORTER_2"/>
    <property type="match status" value="2"/>
</dbReference>
<keyword evidence="7 9" id="KW-1133">Transmembrane helix</keyword>
<dbReference type="GeneID" id="24129464"/>
<feature type="transmembrane region" description="Helical" evidence="9">
    <location>
        <begin position="629"/>
        <end position="652"/>
    </location>
</feature>
<dbReference type="InterPro" id="IPR027417">
    <property type="entry name" value="P-loop_NTPase"/>
</dbReference>
<feature type="transmembrane region" description="Helical" evidence="9">
    <location>
        <begin position="474"/>
        <end position="499"/>
    </location>
</feature>
<feature type="transmembrane region" description="Helical" evidence="9">
    <location>
        <begin position="543"/>
        <end position="561"/>
    </location>
</feature>
<dbReference type="KEGG" id="spar:SPRG_07166"/>
<dbReference type="PANTHER" id="PTHR19241">
    <property type="entry name" value="ATP-BINDING CASSETTE TRANSPORTER"/>
    <property type="match status" value="1"/>
</dbReference>
<dbReference type="RefSeq" id="XP_012201350.1">
    <property type="nucleotide sequence ID" value="XM_012345960.1"/>
</dbReference>
<keyword evidence="12" id="KW-1185">Reference proteome</keyword>
<reference evidence="11 12" key="1">
    <citation type="journal article" date="2013" name="PLoS Genet.">
        <title>Distinctive expansion of potential virulence genes in the genome of the oomycete fish pathogen Saprolegnia parasitica.</title>
        <authorList>
            <person name="Jiang R.H."/>
            <person name="de Bruijn I."/>
            <person name="Haas B.J."/>
            <person name="Belmonte R."/>
            <person name="Lobach L."/>
            <person name="Christie J."/>
            <person name="van den Ackerveken G."/>
            <person name="Bottin A."/>
            <person name="Bulone V."/>
            <person name="Diaz-Moreno S.M."/>
            <person name="Dumas B."/>
            <person name="Fan L."/>
            <person name="Gaulin E."/>
            <person name="Govers F."/>
            <person name="Grenville-Briggs L.J."/>
            <person name="Horner N.R."/>
            <person name="Levin J.Z."/>
            <person name="Mammella M."/>
            <person name="Meijer H.J."/>
            <person name="Morris P."/>
            <person name="Nusbaum C."/>
            <person name="Oome S."/>
            <person name="Phillips A.J."/>
            <person name="van Rooyen D."/>
            <person name="Rzeszutek E."/>
            <person name="Saraiva M."/>
            <person name="Secombes C.J."/>
            <person name="Seidl M.F."/>
            <person name="Snel B."/>
            <person name="Stassen J.H."/>
            <person name="Sykes S."/>
            <person name="Tripathy S."/>
            <person name="van den Berg H."/>
            <person name="Vega-Arreguin J.C."/>
            <person name="Wawra S."/>
            <person name="Young S.K."/>
            <person name="Zeng Q."/>
            <person name="Dieguez-Uribeondo J."/>
            <person name="Russ C."/>
            <person name="Tyler B.M."/>
            <person name="van West P."/>
        </authorList>
    </citation>
    <scope>NUCLEOTIDE SEQUENCE [LARGE SCALE GENOMIC DNA]</scope>
    <source>
        <strain evidence="11 12">CBS 223.65</strain>
    </source>
</reference>
<dbReference type="GO" id="GO:0140359">
    <property type="term" value="F:ABC-type transporter activity"/>
    <property type="evidence" value="ECO:0007669"/>
    <property type="project" value="InterPro"/>
</dbReference>
<evidence type="ECO:0000259" key="10">
    <source>
        <dbReference type="PROSITE" id="PS50893"/>
    </source>
</evidence>
<dbReference type="InterPro" id="IPR013525">
    <property type="entry name" value="ABC2_TM"/>
</dbReference>
<evidence type="ECO:0000256" key="1">
    <source>
        <dbReference type="ARBA" id="ARBA00004141"/>
    </source>
</evidence>
<name>A0A067CBL5_SAPPC</name>
<dbReference type="SMART" id="SM00382">
    <property type="entry name" value="AAA"/>
    <property type="match status" value="2"/>
</dbReference>
<evidence type="ECO:0000256" key="7">
    <source>
        <dbReference type="ARBA" id="ARBA00022989"/>
    </source>
</evidence>
<comment type="similarity">
    <text evidence="2">Belongs to the ABC transporter superfamily. ABCG family. PDR (TC 3.A.1.205) subfamily.</text>
</comment>
<evidence type="ECO:0000256" key="8">
    <source>
        <dbReference type="ARBA" id="ARBA00023136"/>
    </source>
</evidence>
<feature type="transmembrane region" description="Helical" evidence="9">
    <location>
        <begin position="1287"/>
        <end position="1307"/>
    </location>
</feature>
<dbReference type="InterPro" id="IPR003439">
    <property type="entry name" value="ABC_transporter-like_ATP-bd"/>
</dbReference>
<feature type="transmembrane region" description="Helical" evidence="9">
    <location>
        <begin position="400"/>
        <end position="418"/>
    </location>
</feature>
<feature type="transmembrane region" description="Helical" evidence="9">
    <location>
        <begin position="511"/>
        <end position="531"/>
    </location>
</feature>
<dbReference type="GO" id="GO:0016887">
    <property type="term" value="F:ATP hydrolysis activity"/>
    <property type="evidence" value="ECO:0007669"/>
    <property type="project" value="InterPro"/>
</dbReference>
<feature type="transmembrane region" description="Helical" evidence="9">
    <location>
        <begin position="1046"/>
        <end position="1063"/>
    </location>
</feature>
<evidence type="ECO:0000313" key="11">
    <source>
        <dbReference type="EMBL" id="KDO27893.1"/>
    </source>
</evidence>
<feature type="transmembrane region" description="Helical" evidence="9">
    <location>
        <begin position="1156"/>
        <end position="1177"/>
    </location>
</feature>
<proteinExistence type="inferred from homology"/>
<organism evidence="11 12">
    <name type="scientific">Saprolegnia parasitica (strain CBS 223.65)</name>
    <dbReference type="NCBI Taxonomy" id="695850"/>
    <lineage>
        <taxon>Eukaryota</taxon>
        <taxon>Sar</taxon>
        <taxon>Stramenopiles</taxon>
        <taxon>Oomycota</taxon>
        <taxon>Saprolegniomycetes</taxon>
        <taxon>Saprolegniales</taxon>
        <taxon>Saprolegniaceae</taxon>
        <taxon>Saprolegnia</taxon>
    </lineage>
</organism>
<feature type="transmembrane region" description="Helical" evidence="9">
    <location>
        <begin position="430"/>
        <end position="453"/>
    </location>
</feature>
<keyword evidence="6" id="KW-0067">ATP-binding</keyword>
<feature type="transmembrane region" description="Helical" evidence="9">
    <location>
        <begin position="1075"/>
        <end position="1096"/>
    </location>
</feature>
<feature type="domain" description="ABC transporter" evidence="10">
    <location>
        <begin position="707"/>
        <end position="957"/>
    </location>
</feature>
<dbReference type="SUPFAM" id="SSF52540">
    <property type="entry name" value="P-loop containing nucleoside triphosphate hydrolases"/>
    <property type="match status" value="2"/>
</dbReference>
<dbReference type="OMA" id="FIMVLAM"/>
<evidence type="ECO:0000256" key="2">
    <source>
        <dbReference type="ARBA" id="ARBA00006012"/>
    </source>
</evidence>
<dbReference type="InterPro" id="IPR003593">
    <property type="entry name" value="AAA+_ATPase"/>
</dbReference>
<dbReference type="GO" id="GO:0005524">
    <property type="term" value="F:ATP binding"/>
    <property type="evidence" value="ECO:0007669"/>
    <property type="project" value="UniProtKB-KW"/>
</dbReference>
<comment type="subcellular location">
    <subcellularLocation>
        <location evidence="1">Membrane</location>
        <topology evidence="1">Multi-pass membrane protein</topology>
    </subcellularLocation>
</comment>
<dbReference type="VEuPathDB" id="FungiDB:SPRG_07166"/>
<protein>
    <recommendedName>
        <fullName evidence="10">ABC transporter domain-containing protein</fullName>
    </recommendedName>
</protein>
<dbReference type="FunFam" id="3.40.50.300:FF:000289">
    <property type="entry name" value="ABC transporter G family member 31"/>
    <property type="match status" value="1"/>
</dbReference>
<dbReference type="Gene3D" id="3.40.50.300">
    <property type="entry name" value="P-loop containing nucleotide triphosphate hydrolases"/>
    <property type="match status" value="2"/>
</dbReference>
<sequence length="1312" mass="142382">MACVDTYSPTNVGGTAAYHNKIKAAVGDVLPPLEIRFTDLALSADVPLMTRQELPTLVSDVTSMVRGLCQPSRTVRKDILHPMTGALMPGTMTLVLGQPRSGKSSFLKLLSGQVNATKSLRIDGQLTYNGVSDMPHLARWTSYVAQRDVHYPTLTVRETLSFASRCVTSREQLSAVPPHATPLLASIEAAAPDLVERQLGLDHCKDTVVGNSMLRGVSGGERKRVTMGEMEFGFKRAAFLDEISTGLDAAATFDIVSAQKSLASSLQKTVVIALLQPAQDVYNLFDNILLLHDGYTLYHGPRDACMPYFEALGYHCPPHRDVPDFLVDIGSPDLLGPSMSAQELATAFRSSSIHAAMLARMQQTSLPPLSPIAPFAEPFVASTMLIASRQLRVYLRNAELVQGRLGLVLIMGLLYATTFYDVDPSQVTTVLGVIFMAVLFLAVGQVPTLPIILDARAVFYKQRASQFHRTSSYVIAHAATQIPFALAETVVFGSILYWITGFAADATSFLTYLLVLFLTNLVFSTWFFVVGVASPNMLVADPVALLCVLIFVVFAGFIISAKDIPDYLIWLYWIDPLAWSLRALTINQYTASDFNDCAFGGIDYCATTGSTSAGTALLEQYGLRTDRSWIWYGVLYLAGCYVAFLFLAYLILEYVRFDDTDHSHVVGTSSIDGCSSTDDDDSAYLAVPKTPAVAISVAPREVVPVTLTFENLSYTVPNPTKGEPDLQLLKSISGYALPGTVTALMGASGAGKTTLMDVIAGRKTSGKIDGEIKLNGHIATDLAIRRSTGYCEQMDVHSESATFREALQFSSMLRQSDDITAADKLAFAEECLSLLGLDTIGDKIIRGSSVEQMKRLTIGVELAAAPSVLFLDEPTSGLDARSAKIVMAGIRKIASTGRTVVCTIHQPSAEVFEMFDSLLLLKRGGETVFFGDLGAKAVHLISYFASLPGTPPIAVSMNPAAWMLDVIGAGVEARSQALDFVKAFASSAERQALVDGLAVYAAPHPELEALTFGSKRAAAFNTQLSLLLRRFVRLHWRTPSYNNTRGLISIALAVFFGLLYNRVDFTTFSGATGGLGMIYLSSVFISLVSFFPVMVLMVDDRGAFYRERASQTYSALAYFVASTLAELPHVFGSTFAFAIIFYPFVGLSESVGACLYYGFNLSLMVLFHVYFGQLLAYVLPDVDIAGLVGFLFNSIFMLFMGFAPPAAQIPSGYRWLYHGVPPKFSMAILAAETFAKCTESTQLGCKTLSHVPPSVLQAMGNVSSITLQDYVEGMYEMKYDDASTNTLATLGWIAGVLVLNAIALRFANHQKK</sequence>
<feature type="transmembrane region" description="Helical" evidence="9">
    <location>
        <begin position="1184"/>
        <end position="1203"/>
    </location>
</feature>
<keyword evidence="8 9" id="KW-0472">Membrane</keyword>
<dbReference type="InterPro" id="IPR034003">
    <property type="entry name" value="ABCG_PDR_2"/>
</dbReference>
<feature type="transmembrane region" description="Helical" evidence="9">
    <location>
        <begin position="369"/>
        <end position="388"/>
    </location>
</feature>